<name>A0A4R4J290_PHOLU</name>
<dbReference type="Proteomes" id="UP000295550">
    <property type="component" value="Unassembled WGS sequence"/>
</dbReference>
<reference evidence="4 5" key="1">
    <citation type="journal article" date="2019" name="Int. J. Syst. Evol. Microbiol.">
        <title>Photorhabdus khanii subsp. guanajuatensis subsp. nov., isolated from Heterorhabditis atacamensis, and Photorhabdus luminescens subsp. mexicana subsp. nov., isolated from Heterorhabditis mexicana entomopathogenic nematodes.</title>
        <authorList>
            <person name="Machado R.A.R."/>
            <person name="Bruno P."/>
            <person name="Arce C.C.M."/>
            <person name="Liechti N."/>
            <person name="Kohler A."/>
            <person name="Bernal J."/>
            <person name="Bruggmann R."/>
            <person name="Turlings T.C.J."/>
        </authorList>
    </citation>
    <scope>NUCLEOTIDE SEQUENCE [LARGE SCALE GENOMIC DNA]</scope>
    <source>
        <strain evidence="4 5">MEX47-22</strain>
    </source>
</reference>
<feature type="domain" description="Gp5/Type VI secretion system Vgr protein OB-fold" evidence="2">
    <location>
        <begin position="398"/>
        <end position="463"/>
    </location>
</feature>
<feature type="domain" description="Gp5/Type VI secretion system Vgr C-terminal trimerisation" evidence="3">
    <location>
        <begin position="482"/>
        <end position="579"/>
    </location>
</feature>
<dbReference type="InterPro" id="IPR006531">
    <property type="entry name" value="Gp5/Vgr_OB"/>
</dbReference>
<protein>
    <submittedName>
        <fullName evidence="4">Type VI secretion system tip protein VgrG</fullName>
    </submittedName>
</protein>
<dbReference type="SUPFAM" id="SSF69349">
    <property type="entry name" value="Phage fibre proteins"/>
    <property type="match status" value="1"/>
</dbReference>
<dbReference type="InterPro" id="IPR006533">
    <property type="entry name" value="T6SS_Vgr_RhsGE"/>
</dbReference>
<dbReference type="Gene3D" id="2.40.50.230">
    <property type="entry name" value="Gp5 N-terminal domain"/>
    <property type="match status" value="1"/>
</dbReference>
<dbReference type="Pfam" id="PF04717">
    <property type="entry name" value="Phage_base_V"/>
    <property type="match status" value="1"/>
</dbReference>
<evidence type="ECO:0000313" key="5">
    <source>
        <dbReference type="Proteomes" id="UP000295550"/>
    </source>
</evidence>
<comment type="caution">
    <text evidence="4">The sequence shown here is derived from an EMBL/GenBank/DDBJ whole genome shotgun (WGS) entry which is preliminary data.</text>
</comment>
<dbReference type="PANTHER" id="PTHR32305:SF11">
    <property type="entry name" value="TYPE VI SECRETION SYSTEM SPIKE PROTEIN VGRG3"/>
    <property type="match status" value="1"/>
</dbReference>
<dbReference type="InterPro" id="IPR037026">
    <property type="entry name" value="Vgr_OB-fold_dom_sf"/>
</dbReference>
<dbReference type="Pfam" id="PF22178">
    <property type="entry name" value="Gp5_trimer_C"/>
    <property type="match status" value="1"/>
</dbReference>
<gene>
    <name evidence="4" type="ORF">C5468_18750</name>
</gene>
<dbReference type="InterPro" id="IPR054030">
    <property type="entry name" value="Gp5_Vgr_C"/>
</dbReference>
<accession>A0A4R4J290</accession>
<dbReference type="InterPro" id="IPR050708">
    <property type="entry name" value="T6SS_VgrG/RHS"/>
</dbReference>
<organism evidence="4 5">
    <name type="scientific">Photorhabdus luminescens subsp. mexicana</name>
    <dbReference type="NCBI Taxonomy" id="2100167"/>
    <lineage>
        <taxon>Bacteria</taxon>
        <taxon>Pseudomonadati</taxon>
        <taxon>Pseudomonadota</taxon>
        <taxon>Gammaproteobacteria</taxon>
        <taxon>Enterobacterales</taxon>
        <taxon>Morganellaceae</taxon>
        <taxon>Photorhabdus</taxon>
    </lineage>
</organism>
<dbReference type="Gene3D" id="4.10.220.110">
    <property type="match status" value="1"/>
</dbReference>
<dbReference type="Gene3D" id="2.30.110.50">
    <property type="match status" value="1"/>
</dbReference>
<evidence type="ECO:0000256" key="1">
    <source>
        <dbReference type="ARBA" id="ARBA00005558"/>
    </source>
</evidence>
<dbReference type="NCBIfam" id="TIGR03361">
    <property type="entry name" value="VI_Rhs_Vgr"/>
    <property type="match status" value="1"/>
</dbReference>
<dbReference type="Gene3D" id="3.55.50.10">
    <property type="entry name" value="Baseplate protein-like domains"/>
    <property type="match status" value="1"/>
</dbReference>
<evidence type="ECO:0000313" key="4">
    <source>
        <dbReference type="EMBL" id="TDB47544.1"/>
    </source>
</evidence>
<dbReference type="InterPro" id="IPR017847">
    <property type="entry name" value="T6SS_RhsGE_Vgr_subset"/>
</dbReference>
<dbReference type="SUPFAM" id="SSF69279">
    <property type="entry name" value="Phage tail proteins"/>
    <property type="match status" value="2"/>
</dbReference>
<dbReference type="EMBL" id="PUJX01000022">
    <property type="protein sequence ID" value="TDB47544.1"/>
    <property type="molecule type" value="Genomic_DNA"/>
</dbReference>
<dbReference type="PANTHER" id="PTHR32305">
    <property type="match status" value="1"/>
</dbReference>
<dbReference type="SUPFAM" id="SSF69255">
    <property type="entry name" value="gp5 N-terminal domain-like"/>
    <property type="match status" value="1"/>
</dbReference>
<evidence type="ECO:0000259" key="3">
    <source>
        <dbReference type="Pfam" id="PF22178"/>
    </source>
</evidence>
<dbReference type="AlphaFoldDB" id="A0A4R4J290"/>
<sequence length="678" mass="76791">MLMVNDLNVERTGLVFTLTAGNLPVKTFAVVEFTLNEALSTLFSLQATLTCANPDIDFADVLDKYATLTVYRDGQPERYITGIVTHFVQETTGRYRSCYYLTLHPSLWRAGLRVNSRIFQNKSVTDIIDRLLKENGIRQFSCILRYEHPAREFCVQYDESDLAFLQRLLADEGIFYYYHFDQGKGEPTMVFVDSYAKNGSLSLPYNPELDATGNQCCISQFRWGERVGIAEVSVRDYTFKHPRWYADFQFHENHRYINNQRSDLNSYYYYDFPGRYKDGNGQRISQYRLEALRNDALLGSGQSDSFALLPGMWFTLTDHPKEKFNAPWQIIQITHRGYQPQADESHFDRRGTTLTNGFTFGSPNRVWRPLPYPKPHIDGLQIATVVGPEGEEIFCDEYGRVRVQFAWDRYGKLNDQSSCWIRVSQAWAGHGWGMITIPRVGQEVLVDFMHGDPDQPIITGRTYNAVNIPPNRLPMAKTQMLIRSKTHKGEGFNELRFDDDKGDEEIYIHAQKNMKTEILNDEMVNIAHNRTHHIKHDAHLRVDNEYRVLAKHDISVSTGQKLHIKADDALLVQSGNEIHLSSGAKVVIDAGSELTLQAAGHFIKIDASGISSSAGISFASGTPGTGSGWGGKLPDMLDKLKQVSAEISTPVAKAPLKEICLSCLMKAELEEAITVIRG</sequence>
<comment type="similarity">
    <text evidence="1">Belongs to the VgrG protein family.</text>
</comment>
<evidence type="ECO:0000259" key="2">
    <source>
        <dbReference type="Pfam" id="PF04717"/>
    </source>
</evidence>
<proteinExistence type="inferred from homology"/>
<dbReference type="Pfam" id="PF05954">
    <property type="entry name" value="Phage_GPD"/>
    <property type="match status" value="1"/>
</dbReference>
<dbReference type="NCBIfam" id="TIGR01646">
    <property type="entry name" value="vgr_GE"/>
    <property type="match status" value="1"/>
</dbReference>